<protein>
    <submittedName>
        <fullName evidence="2">Uncharacterized protein</fullName>
    </submittedName>
</protein>
<keyword evidence="3" id="KW-1185">Reference proteome</keyword>
<feature type="compositionally biased region" description="Acidic residues" evidence="1">
    <location>
        <begin position="175"/>
        <end position="187"/>
    </location>
</feature>
<proteinExistence type="predicted"/>
<dbReference type="EMBL" id="SFCI01000451">
    <property type="protein sequence ID" value="TFY79726.1"/>
    <property type="molecule type" value="Genomic_DNA"/>
</dbReference>
<comment type="caution">
    <text evidence="2">The sequence shown here is derived from an EMBL/GenBank/DDBJ whole genome shotgun (WGS) entry which is preliminary data.</text>
</comment>
<sequence>MELRTAETAFDRTIELGHTELVLYEADPNSDTPLPASFPFAIPLTPDTPQCIHTPHSSLAHTITATLLPIDPTCAPLSKTLIVHTRRFLSHADTLGISPVTRTLESPACIQVEVPRTTFTAHESVPIYVTVPSPPPELVVKQGLRLRNVKAELVRSVRVKRDESEDGACVADLDIPTDSEDESDDENVLAGDAPLGVSLPSHEKHRKASSSMAHPDSSVHHGPGALYRTIVSRSGALCRFHTSLPLRLRFVLHQSSPTSSPLNASRPLLPTEFGLLDSDTECASITQHTLLHSVTFRIRVLATFRNMTNHTERVSTISIPITFLPPPAPLPEVEEWMDTAYHKKHDRPPTRTVRGEDQEAAPHYEEGQAGPSYLASGAPPPFEERDAPPPFFAEASSSARLPTFLESEQEIFVPSSEDSGMFGKLCERLRRPRGSRT</sequence>
<feature type="region of interest" description="Disordered" evidence="1">
    <location>
        <begin position="343"/>
        <end position="394"/>
    </location>
</feature>
<feature type="region of interest" description="Disordered" evidence="1">
    <location>
        <begin position="170"/>
        <end position="220"/>
    </location>
</feature>
<evidence type="ECO:0000313" key="2">
    <source>
        <dbReference type="EMBL" id="TFY79726.1"/>
    </source>
</evidence>
<feature type="compositionally biased region" description="Basic and acidic residues" evidence="1">
    <location>
        <begin position="347"/>
        <end position="366"/>
    </location>
</feature>
<evidence type="ECO:0000313" key="3">
    <source>
        <dbReference type="Proteomes" id="UP000298061"/>
    </source>
</evidence>
<dbReference type="AlphaFoldDB" id="A0A4Y9ZXW6"/>
<accession>A0A4Y9ZXW6</accession>
<dbReference type="Proteomes" id="UP000298061">
    <property type="component" value="Unassembled WGS sequence"/>
</dbReference>
<gene>
    <name evidence="2" type="ORF">EWM64_g4286</name>
</gene>
<evidence type="ECO:0000256" key="1">
    <source>
        <dbReference type="SAM" id="MobiDB-lite"/>
    </source>
</evidence>
<name>A0A4Y9ZXW6_9AGAM</name>
<dbReference type="STRING" id="135208.A0A4Y9ZXW6"/>
<organism evidence="2 3">
    <name type="scientific">Hericium alpestre</name>
    <dbReference type="NCBI Taxonomy" id="135208"/>
    <lineage>
        <taxon>Eukaryota</taxon>
        <taxon>Fungi</taxon>
        <taxon>Dikarya</taxon>
        <taxon>Basidiomycota</taxon>
        <taxon>Agaricomycotina</taxon>
        <taxon>Agaricomycetes</taxon>
        <taxon>Russulales</taxon>
        <taxon>Hericiaceae</taxon>
        <taxon>Hericium</taxon>
    </lineage>
</organism>
<dbReference type="OrthoDB" id="3357813at2759"/>
<reference evidence="2 3" key="1">
    <citation type="submission" date="2019-02" db="EMBL/GenBank/DDBJ databases">
        <title>Genome sequencing of the rare red list fungi Hericium alpestre (H. flagellum).</title>
        <authorList>
            <person name="Buettner E."/>
            <person name="Kellner H."/>
        </authorList>
    </citation>
    <scope>NUCLEOTIDE SEQUENCE [LARGE SCALE GENOMIC DNA]</scope>
    <source>
        <strain evidence="2 3">DSM 108284</strain>
    </source>
</reference>